<dbReference type="SUPFAM" id="SSF46689">
    <property type="entry name" value="Homeodomain-like"/>
    <property type="match status" value="1"/>
</dbReference>
<dbReference type="AlphaFoldDB" id="A0AAW7XZE4"/>
<dbReference type="Gene3D" id="3.40.50.2300">
    <property type="match status" value="1"/>
</dbReference>
<evidence type="ECO:0000256" key="7">
    <source>
        <dbReference type="PROSITE-ProRule" id="PRU00169"/>
    </source>
</evidence>
<evidence type="ECO:0000256" key="6">
    <source>
        <dbReference type="ARBA" id="ARBA00023163"/>
    </source>
</evidence>
<dbReference type="GO" id="GO:0043565">
    <property type="term" value="F:sequence-specific DNA binding"/>
    <property type="evidence" value="ECO:0007669"/>
    <property type="project" value="InterPro"/>
</dbReference>
<evidence type="ECO:0000256" key="2">
    <source>
        <dbReference type="ARBA" id="ARBA00022741"/>
    </source>
</evidence>
<evidence type="ECO:0000313" key="12">
    <source>
        <dbReference type="Proteomes" id="UP000215999"/>
    </source>
</evidence>
<reference evidence="11" key="2">
    <citation type="submission" date="2017-07" db="EMBL/GenBank/DDBJ databases">
        <authorList>
            <person name="Gomez-Gil B."/>
            <person name="Enciso-Ibarra K."/>
        </authorList>
    </citation>
    <scope>NUCLEOTIDE SEQUENCE</scope>
    <source>
        <strain evidence="11">CAIM 1827</strain>
    </source>
</reference>
<evidence type="ECO:0000313" key="13">
    <source>
        <dbReference type="Proteomes" id="UP001170624"/>
    </source>
</evidence>
<dbReference type="InterPro" id="IPR009057">
    <property type="entry name" value="Homeodomain-like_sf"/>
</dbReference>
<protein>
    <submittedName>
        <fullName evidence="10">Sigma-54 dependent transcriptional regulator</fullName>
    </submittedName>
    <submittedName>
        <fullName evidence="11">Sigma-54-dependent Fis family transcriptional regulator</fullName>
    </submittedName>
</protein>
<keyword evidence="5" id="KW-0805">Transcription regulation</keyword>
<dbReference type="Gene3D" id="3.40.50.300">
    <property type="entry name" value="P-loop containing nucleotide triphosphate hydrolases"/>
    <property type="match status" value="1"/>
</dbReference>
<dbReference type="InterPro" id="IPR058031">
    <property type="entry name" value="AAA_lid_NorR"/>
</dbReference>
<dbReference type="GO" id="GO:0006355">
    <property type="term" value="P:regulation of DNA-templated transcription"/>
    <property type="evidence" value="ECO:0007669"/>
    <property type="project" value="InterPro"/>
</dbReference>
<dbReference type="InterPro" id="IPR011006">
    <property type="entry name" value="CheY-like_superfamily"/>
</dbReference>
<evidence type="ECO:0000313" key="10">
    <source>
        <dbReference type="EMBL" id="MDO6541342.1"/>
    </source>
</evidence>
<keyword evidence="6" id="KW-0804">Transcription</keyword>
<organism evidence="10 13">
    <name type="scientific">Photobacterium sanguinicancri</name>
    <dbReference type="NCBI Taxonomy" id="875932"/>
    <lineage>
        <taxon>Bacteria</taxon>
        <taxon>Pseudomonadati</taxon>
        <taxon>Pseudomonadota</taxon>
        <taxon>Gammaproteobacteria</taxon>
        <taxon>Vibrionales</taxon>
        <taxon>Vibrionaceae</taxon>
        <taxon>Photobacterium</taxon>
    </lineage>
</organism>
<dbReference type="SUPFAM" id="SSF52540">
    <property type="entry name" value="P-loop containing nucleoside triphosphate hydrolases"/>
    <property type="match status" value="1"/>
</dbReference>
<reference evidence="10" key="3">
    <citation type="submission" date="2023-07" db="EMBL/GenBank/DDBJ databases">
        <title>Genome content predicts the carbon catabolic preferences of heterotrophic bacteria.</title>
        <authorList>
            <person name="Gralka M."/>
        </authorList>
    </citation>
    <scope>NUCLEOTIDE SEQUENCE</scope>
    <source>
        <strain evidence="10">G2M05</strain>
    </source>
</reference>
<evidence type="ECO:0000256" key="5">
    <source>
        <dbReference type="ARBA" id="ARBA00023015"/>
    </source>
</evidence>
<sequence length="422" mass="48112">MILGDDVQVVLIDDDQHVLDSSQHLLQLAGYKTKAFLDPHKALQQIHSNWSGVVLTDIYMPTMSGMDLIDKVKEISPHLPIITITGHGDIEMAVEAIQKGACDYLEKPLKPKKLLSLLEKVISERSKVVEQWHLIERDLPKKLLGKSVEIIEIRERIKLLATADKDVLIVGENGVGRYTSATLLHELSPRNHAALIFKAGESLTTISDLEDIIQAAENGTVILNEPSKMAEDVQCYMSRYLLEQERTGKHTVKFITIFSQPPELALQAHALMPELYYLLNNARFSIPPLNKRKEDIKILFKHFLKNSCLLLSKEIPKVDSSYLNVLNDHCWPGNVRELKSVAELYAIGIVKLSTAERVYPVEQMDGALDELVEKYERQLIEDALYLFSGQINEVSNYLKIQRKKLYLRMKKYELDKANYKRN</sequence>
<dbReference type="Proteomes" id="UP001170624">
    <property type="component" value="Unassembled WGS sequence"/>
</dbReference>
<dbReference type="GO" id="GO:0005524">
    <property type="term" value="F:ATP binding"/>
    <property type="evidence" value="ECO:0007669"/>
    <property type="project" value="UniProtKB-KW"/>
</dbReference>
<dbReference type="Pfam" id="PF25601">
    <property type="entry name" value="AAA_lid_14"/>
    <property type="match status" value="1"/>
</dbReference>
<evidence type="ECO:0000256" key="1">
    <source>
        <dbReference type="ARBA" id="ARBA00022553"/>
    </source>
</evidence>
<dbReference type="EMBL" id="JAUOPU010000002">
    <property type="protein sequence ID" value="MDO6541342.1"/>
    <property type="molecule type" value="Genomic_DNA"/>
</dbReference>
<evidence type="ECO:0000313" key="11">
    <source>
        <dbReference type="EMBL" id="OZS43176.1"/>
    </source>
</evidence>
<dbReference type="InterPro" id="IPR027417">
    <property type="entry name" value="P-loop_NTPase"/>
</dbReference>
<keyword evidence="12" id="KW-1185">Reference proteome</keyword>
<evidence type="ECO:0000259" key="9">
    <source>
        <dbReference type="PROSITE" id="PS50110"/>
    </source>
</evidence>
<dbReference type="SUPFAM" id="SSF52172">
    <property type="entry name" value="CheY-like"/>
    <property type="match status" value="1"/>
</dbReference>
<dbReference type="EMBL" id="NOIF01000096">
    <property type="protein sequence ID" value="OZS43176.1"/>
    <property type="molecule type" value="Genomic_DNA"/>
</dbReference>
<dbReference type="PROSITE" id="PS50045">
    <property type="entry name" value="SIGMA54_INTERACT_4"/>
    <property type="match status" value="1"/>
</dbReference>
<reference evidence="11 12" key="1">
    <citation type="journal article" date="2016" name="Antonie Van Leeuwenhoek">
        <title>Photobacterium sanguinicancri sp. nov. isolated from marine animals.</title>
        <authorList>
            <person name="Gomez-Gil B."/>
            <person name="Roque A."/>
            <person name="Rotllant G."/>
            <person name="Romalde J.L."/>
            <person name="Doce A."/>
            <person name="Eggermont M."/>
            <person name="Defoirdt T."/>
        </authorList>
    </citation>
    <scope>NUCLEOTIDE SEQUENCE [LARGE SCALE GENOMIC DNA]</scope>
    <source>
        <strain evidence="11 12">CAIM 1827</strain>
    </source>
</reference>
<gene>
    <name evidence="11" type="ORF">ASV53_14590</name>
    <name evidence="10" type="ORF">Q4568_02290</name>
</gene>
<dbReference type="Pfam" id="PF00072">
    <property type="entry name" value="Response_reg"/>
    <property type="match status" value="1"/>
</dbReference>
<keyword evidence="2" id="KW-0547">Nucleotide-binding</keyword>
<evidence type="ECO:0000259" key="8">
    <source>
        <dbReference type="PROSITE" id="PS50045"/>
    </source>
</evidence>
<dbReference type="Gene3D" id="1.10.8.60">
    <property type="match status" value="1"/>
</dbReference>
<comment type="caution">
    <text evidence="10">The sequence shown here is derived from an EMBL/GenBank/DDBJ whole genome shotgun (WGS) entry which is preliminary data.</text>
</comment>
<feature type="domain" description="Sigma-54 factor interaction" evidence="8">
    <location>
        <begin position="143"/>
        <end position="347"/>
    </location>
</feature>
<evidence type="ECO:0000256" key="3">
    <source>
        <dbReference type="ARBA" id="ARBA00022840"/>
    </source>
</evidence>
<name>A0AAW7XZE4_9GAMM</name>
<keyword evidence="3" id="KW-0067">ATP-binding</keyword>
<dbReference type="PROSITE" id="PS50110">
    <property type="entry name" value="RESPONSE_REGULATORY"/>
    <property type="match status" value="1"/>
</dbReference>
<dbReference type="PANTHER" id="PTHR32071:SF29">
    <property type="entry name" value="PHOSPHOGLYCERATE TRANSPORT SYSTEM TRANSCRIPTIONAL REGULATORY PROTEIN PGTA"/>
    <property type="match status" value="1"/>
</dbReference>
<proteinExistence type="predicted"/>
<dbReference type="Gene3D" id="1.10.10.60">
    <property type="entry name" value="Homeodomain-like"/>
    <property type="match status" value="1"/>
</dbReference>
<feature type="domain" description="Response regulatory" evidence="9">
    <location>
        <begin position="8"/>
        <end position="122"/>
    </location>
</feature>
<dbReference type="GO" id="GO:0000160">
    <property type="term" value="P:phosphorelay signal transduction system"/>
    <property type="evidence" value="ECO:0007669"/>
    <property type="project" value="UniProtKB-KW"/>
</dbReference>
<dbReference type="Proteomes" id="UP000215999">
    <property type="component" value="Unassembled WGS sequence"/>
</dbReference>
<dbReference type="PANTHER" id="PTHR32071">
    <property type="entry name" value="TRANSCRIPTIONAL REGULATORY PROTEIN"/>
    <property type="match status" value="1"/>
</dbReference>
<dbReference type="InterPro" id="IPR002197">
    <property type="entry name" value="HTH_Fis"/>
</dbReference>
<evidence type="ECO:0000256" key="4">
    <source>
        <dbReference type="ARBA" id="ARBA00023012"/>
    </source>
</evidence>
<dbReference type="InterPro" id="IPR002078">
    <property type="entry name" value="Sigma_54_int"/>
</dbReference>
<feature type="modified residue" description="4-aspartylphosphate" evidence="7">
    <location>
        <position position="57"/>
    </location>
</feature>
<dbReference type="SMART" id="SM00448">
    <property type="entry name" value="REC"/>
    <property type="match status" value="1"/>
</dbReference>
<dbReference type="FunFam" id="3.40.50.2300:FF:000018">
    <property type="entry name" value="DNA-binding transcriptional regulator NtrC"/>
    <property type="match status" value="1"/>
</dbReference>
<accession>A0AAW7XZE4</accession>
<dbReference type="InterPro" id="IPR001789">
    <property type="entry name" value="Sig_transdc_resp-reg_receiver"/>
</dbReference>
<dbReference type="RefSeq" id="WP_062692028.1">
    <property type="nucleotide sequence ID" value="NZ_CANMLA010000002.1"/>
</dbReference>
<dbReference type="Pfam" id="PF14532">
    <property type="entry name" value="Sigma54_activ_2"/>
    <property type="match status" value="1"/>
</dbReference>
<dbReference type="Pfam" id="PF02954">
    <property type="entry name" value="HTH_8"/>
    <property type="match status" value="1"/>
</dbReference>
<keyword evidence="1 7" id="KW-0597">Phosphoprotein</keyword>
<keyword evidence="4" id="KW-0902">Two-component regulatory system</keyword>